<dbReference type="RefSeq" id="WP_038455111.1">
    <property type="nucleotide sequence ID" value="NZ_CP009043.1"/>
</dbReference>
<dbReference type="Gene3D" id="3.40.50.2000">
    <property type="entry name" value="Glycogen Phosphorylase B"/>
    <property type="match status" value="1"/>
</dbReference>
<dbReference type="OrthoDB" id="9788924at2"/>
<feature type="active site" description="Proton acceptor" evidence="1">
    <location>
        <position position="17"/>
    </location>
</feature>
<evidence type="ECO:0000313" key="3">
    <source>
        <dbReference type="EMBL" id="AII15325.1"/>
    </source>
</evidence>
<dbReference type="STRING" id="1244531.CIG2463D_1699"/>
<accession>A0A076FAU4</accession>
<sequence length="316" mass="36504">MKILLYANGGECIGLGHIMRMLVLCDSLKMFDVCFVSDNKIEYQTGHHIVEKCGFNLIKINNLSDIFVLKADFLIVDSYDVPASFFTEIKTKFKKVMCIDDECELEFYDVDYIFNQNLYARQLDYKISKRTKLIFDYCSLRDEFFNTQKIKINENIKNIFLTLGGSDDNNLTKKIIVNLQKFLEDNGITLNVAITNAFKFKDEVRSLQNTFIKCHDNADMSKLMSMCDIGICGLGQTTYEFLCLGVPIIGITLAKNQENLAKFGVEMGMLVNAKDDEILRILQNLNYQKRLAIRENINSKFNIHRTSELDFNKIFY</sequence>
<organism evidence="3 4">
    <name type="scientific">Campylobacter iguaniorum</name>
    <dbReference type="NCBI Taxonomy" id="1244531"/>
    <lineage>
        <taxon>Bacteria</taxon>
        <taxon>Pseudomonadati</taxon>
        <taxon>Campylobacterota</taxon>
        <taxon>Epsilonproteobacteria</taxon>
        <taxon>Campylobacterales</taxon>
        <taxon>Campylobacteraceae</taxon>
        <taxon>Campylobacter</taxon>
    </lineage>
</organism>
<dbReference type="EMBL" id="CP009043">
    <property type="protein sequence ID" value="AII15325.1"/>
    <property type="molecule type" value="Genomic_DNA"/>
</dbReference>
<dbReference type="EC" id="3.6.1.57" evidence="3"/>
<dbReference type="HOGENOM" id="CLU_023406_1_0_7"/>
<reference evidence="4" key="1">
    <citation type="journal article" date="2014" name="Genome Announc.">
        <title>Complete Genome Sequence of Campylobacter iguaniorum Strain 1485ET, Isolated from a Bearded Dragon (Pogona vitticeps).</title>
        <authorList>
            <person name="Gilbert M.J."/>
            <person name="Miller W.G."/>
            <person name="Yee E."/>
            <person name="Kik M."/>
            <person name="Wagenaar J.A."/>
            <person name="Duim B."/>
        </authorList>
    </citation>
    <scope>NUCLEOTIDE SEQUENCE [LARGE SCALE GENOMIC DNA]</scope>
    <source>
        <strain evidence="4">1485E</strain>
    </source>
</reference>
<evidence type="ECO:0000256" key="1">
    <source>
        <dbReference type="PIRSR" id="PIRSR620023-1"/>
    </source>
</evidence>
<dbReference type="eggNOG" id="COG3980">
    <property type="taxonomic scope" value="Bacteria"/>
</dbReference>
<proteinExistence type="predicted"/>
<dbReference type="NCBIfam" id="TIGR03590">
    <property type="entry name" value="PseG"/>
    <property type="match status" value="1"/>
</dbReference>
<name>A0A076FAU4_9BACT</name>
<dbReference type="KEGG" id="caj:CIG1485E_1502"/>
<keyword evidence="3" id="KW-0378">Hydrolase</keyword>
<evidence type="ECO:0000313" key="4">
    <source>
        <dbReference type="Proteomes" id="UP000028486"/>
    </source>
</evidence>
<gene>
    <name evidence="3" type="primary">pseG</name>
    <name evidence="3" type="ORF">CIG1485E_1502</name>
</gene>
<dbReference type="InterPro" id="IPR020023">
    <property type="entry name" value="PseG"/>
</dbReference>
<dbReference type="Proteomes" id="UP000028486">
    <property type="component" value="Chromosome"/>
</dbReference>
<dbReference type="AlphaFoldDB" id="A0A076FAU4"/>
<keyword evidence="3" id="KW-0808">Transferase</keyword>
<dbReference type="GO" id="GO:0016740">
    <property type="term" value="F:transferase activity"/>
    <property type="evidence" value="ECO:0007669"/>
    <property type="project" value="UniProtKB-KW"/>
</dbReference>
<dbReference type="GO" id="GO:0016787">
    <property type="term" value="F:hydrolase activity"/>
    <property type="evidence" value="ECO:0007669"/>
    <property type="project" value="UniProtKB-KW"/>
</dbReference>
<keyword evidence="4" id="KW-1185">Reference proteome</keyword>
<dbReference type="PATRIC" id="fig|1244531.5.peg.1707"/>
<protein>
    <submittedName>
        <fullName evidence="3">UDP-2,4-diacetamido-2,4, 6-trideoxy-beta-L-altropyranosyl transferase</fullName>
        <ecNumber evidence="3">3.6.1.57</ecNumber>
    </submittedName>
</protein>
<dbReference type="Gene3D" id="3.40.50.11190">
    <property type="match status" value="1"/>
</dbReference>
<feature type="binding site" evidence="2">
    <location>
        <position position="240"/>
    </location>
    <ligand>
        <name>substrate</name>
    </ligand>
</feature>
<evidence type="ECO:0000256" key="2">
    <source>
        <dbReference type="PIRSR" id="PIRSR620023-2"/>
    </source>
</evidence>
<dbReference type="SUPFAM" id="SSF53756">
    <property type="entry name" value="UDP-Glycosyltransferase/glycogen phosphorylase"/>
    <property type="match status" value="1"/>
</dbReference>
<feature type="binding site" evidence="2">
    <location>
        <position position="141"/>
    </location>
    <ligand>
        <name>substrate</name>
    </ligand>
</feature>